<dbReference type="EMBL" id="ML208580">
    <property type="protein sequence ID" value="TFK62459.1"/>
    <property type="molecule type" value="Genomic_DNA"/>
</dbReference>
<protein>
    <submittedName>
        <fullName evidence="1">Uncharacterized protein</fullName>
    </submittedName>
</protein>
<evidence type="ECO:0000313" key="1">
    <source>
        <dbReference type="EMBL" id="TFK62459.1"/>
    </source>
</evidence>
<accession>A0ACD3AAM7</accession>
<gene>
    <name evidence="1" type="ORF">BDN72DRAFT_391440</name>
</gene>
<evidence type="ECO:0000313" key="2">
    <source>
        <dbReference type="Proteomes" id="UP000308600"/>
    </source>
</evidence>
<dbReference type="Proteomes" id="UP000308600">
    <property type="component" value="Unassembled WGS sequence"/>
</dbReference>
<organism evidence="1 2">
    <name type="scientific">Pluteus cervinus</name>
    <dbReference type="NCBI Taxonomy" id="181527"/>
    <lineage>
        <taxon>Eukaryota</taxon>
        <taxon>Fungi</taxon>
        <taxon>Dikarya</taxon>
        <taxon>Basidiomycota</taxon>
        <taxon>Agaricomycotina</taxon>
        <taxon>Agaricomycetes</taxon>
        <taxon>Agaricomycetidae</taxon>
        <taxon>Agaricales</taxon>
        <taxon>Pluteineae</taxon>
        <taxon>Pluteaceae</taxon>
        <taxon>Pluteus</taxon>
    </lineage>
</organism>
<name>A0ACD3AAM7_9AGAR</name>
<sequence>MGGRQKRRLDGKLKPPSDLTISTNLDYGHRMTIPQAPLQNVGLPSGSTNPGFPLSHDRPLRSGSNPGLPANKKPRLVPSISSHSRSPSDDNGLTPVGQSNGAYGYHSNGSYRQPQQQQSQYPSFFPTHSTPPQPPFLPLQPDLFPLSSPRGGPTSGMGRSGSTGNLTYGGRGSYDQGMYQLVRQPTHNNHRPSHHSNSAELFPFLDVERSQPSHNNNYSSLDWPVHSSSQPSVPSVPSSGTHISCFY</sequence>
<keyword evidence="2" id="KW-1185">Reference proteome</keyword>
<reference evidence="1 2" key="1">
    <citation type="journal article" date="2019" name="Nat. Ecol. Evol.">
        <title>Megaphylogeny resolves global patterns of mushroom evolution.</title>
        <authorList>
            <person name="Varga T."/>
            <person name="Krizsan K."/>
            <person name="Foldi C."/>
            <person name="Dima B."/>
            <person name="Sanchez-Garcia M."/>
            <person name="Sanchez-Ramirez S."/>
            <person name="Szollosi G.J."/>
            <person name="Szarkandi J.G."/>
            <person name="Papp V."/>
            <person name="Albert L."/>
            <person name="Andreopoulos W."/>
            <person name="Angelini C."/>
            <person name="Antonin V."/>
            <person name="Barry K.W."/>
            <person name="Bougher N.L."/>
            <person name="Buchanan P."/>
            <person name="Buyck B."/>
            <person name="Bense V."/>
            <person name="Catcheside P."/>
            <person name="Chovatia M."/>
            <person name="Cooper J."/>
            <person name="Damon W."/>
            <person name="Desjardin D."/>
            <person name="Finy P."/>
            <person name="Geml J."/>
            <person name="Haridas S."/>
            <person name="Hughes K."/>
            <person name="Justo A."/>
            <person name="Karasinski D."/>
            <person name="Kautmanova I."/>
            <person name="Kiss B."/>
            <person name="Kocsube S."/>
            <person name="Kotiranta H."/>
            <person name="LaButti K.M."/>
            <person name="Lechner B.E."/>
            <person name="Liimatainen K."/>
            <person name="Lipzen A."/>
            <person name="Lukacs Z."/>
            <person name="Mihaltcheva S."/>
            <person name="Morgado L.N."/>
            <person name="Niskanen T."/>
            <person name="Noordeloos M.E."/>
            <person name="Ohm R.A."/>
            <person name="Ortiz-Santana B."/>
            <person name="Ovrebo C."/>
            <person name="Racz N."/>
            <person name="Riley R."/>
            <person name="Savchenko A."/>
            <person name="Shiryaev A."/>
            <person name="Soop K."/>
            <person name="Spirin V."/>
            <person name="Szebenyi C."/>
            <person name="Tomsovsky M."/>
            <person name="Tulloss R.E."/>
            <person name="Uehling J."/>
            <person name="Grigoriev I.V."/>
            <person name="Vagvolgyi C."/>
            <person name="Papp T."/>
            <person name="Martin F.M."/>
            <person name="Miettinen O."/>
            <person name="Hibbett D.S."/>
            <person name="Nagy L.G."/>
        </authorList>
    </citation>
    <scope>NUCLEOTIDE SEQUENCE [LARGE SCALE GENOMIC DNA]</scope>
    <source>
        <strain evidence="1 2">NL-1719</strain>
    </source>
</reference>
<proteinExistence type="predicted"/>